<reference evidence="1 2" key="1">
    <citation type="submission" date="2023-08" db="EMBL/GenBank/DDBJ databases">
        <title>Microbacterium aquilitoris sp. nov. and Microbacterium gwkjibeachense sp. nov., isolated from beach.</title>
        <authorList>
            <person name="Lee S.D."/>
            <person name="Yang H."/>
            <person name="Kim I."/>
        </authorList>
    </citation>
    <scope>NUCLEOTIDE SEQUENCE [LARGE SCALE GENOMIC DNA]</scope>
    <source>
        <strain evidence="1 2">KSW4-11</strain>
    </source>
</reference>
<protein>
    <recommendedName>
        <fullName evidence="3">Glycosyl hydrolase</fullName>
    </recommendedName>
</protein>
<proteinExistence type="predicted"/>
<name>A0ABU3GA46_9MICO</name>
<dbReference type="EMBL" id="JAUZVV010000001">
    <property type="protein sequence ID" value="MDT3316356.1"/>
    <property type="molecule type" value="Genomic_DNA"/>
</dbReference>
<evidence type="ECO:0000313" key="2">
    <source>
        <dbReference type="Proteomes" id="UP001251849"/>
    </source>
</evidence>
<comment type="caution">
    <text evidence="1">The sequence shown here is derived from an EMBL/GenBank/DDBJ whole genome shotgun (WGS) entry which is preliminary data.</text>
</comment>
<evidence type="ECO:0008006" key="3">
    <source>
        <dbReference type="Google" id="ProtNLM"/>
    </source>
</evidence>
<sequence length="113" mass="12262">MPFRSKETLERWVADFHEARGAGELVKVIVQDGSEGSDTGLVVVPLQNATVTIFMEPAAIGEASWRVTLEPQPDTTTLNSHQLHGMAVELSVAAELCAYLEARSVGHEETDVD</sequence>
<evidence type="ECO:0000313" key="1">
    <source>
        <dbReference type="EMBL" id="MDT3316356.1"/>
    </source>
</evidence>
<organism evidence="1 2">
    <name type="scientific">Microbacterium gawkjiense</name>
    <dbReference type="NCBI Taxonomy" id="3067309"/>
    <lineage>
        <taxon>Bacteria</taxon>
        <taxon>Bacillati</taxon>
        <taxon>Actinomycetota</taxon>
        <taxon>Actinomycetes</taxon>
        <taxon>Micrococcales</taxon>
        <taxon>Microbacteriaceae</taxon>
        <taxon>Microbacterium</taxon>
    </lineage>
</organism>
<gene>
    <name evidence="1" type="ORF">Q9S71_05915</name>
</gene>
<dbReference type="Proteomes" id="UP001251849">
    <property type="component" value="Unassembled WGS sequence"/>
</dbReference>
<dbReference type="RefSeq" id="WP_311861135.1">
    <property type="nucleotide sequence ID" value="NZ_JAUZVV010000001.1"/>
</dbReference>
<keyword evidence="2" id="KW-1185">Reference proteome</keyword>
<accession>A0ABU3GA46</accession>